<dbReference type="PROSITE" id="PS51257">
    <property type="entry name" value="PROKAR_LIPOPROTEIN"/>
    <property type="match status" value="1"/>
</dbReference>
<comment type="caution">
    <text evidence="1">The sequence shown here is derived from an EMBL/GenBank/DDBJ whole genome shotgun (WGS) entry which is preliminary data.</text>
</comment>
<dbReference type="AlphaFoldDB" id="A0A4R7D8G4"/>
<dbReference type="RefSeq" id="WP_208292265.1">
    <property type="nucleotide sequence ID" value="NZ_SNZV01000002.1"/>
</dbReference>
<reference evidence="1 2" key="1">
    <citation type="submission" date="2019-03" db="EMBL/GenBank/DDBJ databases">
        <title>Genomic Encyclopedia of Type Strains, Phase III (KMG-III): the genomes of soil and plant-associated and newly described type strains.</title>
        <authorList>
            <person name="Whitman W."/>
        </authorList>
    </citation>
    <scope>NUCLEOTIDE SEQUENCE [LARGE SCALE GENOMIC DNA]</scope>
    <source>
        <strain evidence="1 2">CGMCC 1.12801</strain>
    </source>
</reference>
<dbReference type="Gene3D" id="2.130.10.10">
    <property type="entry name" value="YVTN repeat-like/Quinoprotein amine dehydrogenase"/>
    <property type="match status" value="1"/>
</dbReference>
<dbReference type="Pfam" id="PF16819">
    <property type="entry name" value="DUF5074"/>
    <property type="match status" value="1"/>
</dbReference>
<dbReference type="InterPro" id="IPR015943">
    <property type="entry name" value="WD40/YVTN_repeat-like_dom_sf"/>
</dbReference>
<sequence length="352" mass="39156">MRIQIMVKLWFFVVIGVASSCKKDPEIEEDRKSLGTFDGGVFVLNEGTFSDFRGGLDFISSDLKTIDLDIYVKSNGEEMGNVLRGAAIKDSLLYCVFNDSQRLVVSNRYTAKKNAETSFGLESPTAIVLNDKFIYVSNGTRFNDGVNQLSILDRHSLSLIRRISLPGYVNSMVILNGILFVPDQNSYSNQISLIDSETNTVRGGGTLPKGRVVSLITDNENVYALTREWDENNAYIYTLDSGGKIIHQTKLSGMADAYDLEVNKGKLYFTIGLDVYVLDVKAQQAPAKPLFTCSDFPKTREYIDGLAIIDDRIFLSAYSPYEDDSQVLIYDLNGKLLRSHSSGRGTVGFLKN</sequence>
<name>A0A4R7D8G4_9SPHI</name>
<organism evidence="1 2">
    <name type="scientific">Sphingobacterium paludis</name>
    <dbReference type="NCBI Taxonomy" id="1476465"/>
    <lineage>
        <taxon>Bacteria</taxon>
        <taxon>Pseudomonadati</taxon>
        <taxon>Bacteroidota</taxon>
        <taxon>Sphingobacteriia</taxon>
        <taxon>Sphingobacteriales</taxon>
        <taxon>Sphingobacteriaceae</taxon>
        <taxon>Sphingobacterium</taxon>
    </lineage>
</organism>
<dbReference type="Proteomes" id="UP000294752">
    <property type="component" value="Unassembled WGS sequence"/>
</dbReference>
<protein>
    <submittedName>
        <fullName evidence="1">Uncharacterized protein</fullName>
    </submittedName>
</protein>
<accession>A0A4R7D8G4</accession>
<gene>
    <name evidence="1" type="ORF">B0I21_102531</name>
</gene>
<evidence type="ECO:0000313" key="1">
    <source>
        <dbReference type="EMBL" id="TDS16205.1"/>
    </source>
</evidence>
<dbReference type="InterPro" id="IPR031815">
    <property type="entry name" value="DUF5074"/>
</dbReference>
<keyword evidence="2" id="KW-1185">Reference proteome</keyword>
<dbReference type="SUPFAM" id="SSF63825">
    <property type="entry name" value="YWTD domain"/>
    <property type="match status" value="1"/>
</dbReference>
<evidence type="ECO:0000313" key="2">
    <source>
        <dbReference type="Proteomes" id="UP000294752"/>
    </source>
</evidence>
<dbReference type="EMBL" id="SNZV01000002">
    <property type="protein sequence ID" value="TDS16205.1"/>
    <property type="molecule type" value="Genomic_DNA"/>
</dbReference>
<proteinExistence type="predicted"/>